<evidence type="ECO:0000313" key="1">
    <source>
        <dbReference type="EMBL" id="CAB4785463.1"/>
    </source>
</evidence>
<proteinExistence type="predicted"/>
<name>A0A6J6WQH6_9ZZZZ</name>
<gene>
    <name evidence="1" type="ORF">UFOPK2992_00043</name>
</gene>
<dbReference type="AlphaFoldDB" id="A0A6J6WQH6"/>
<accession>A0A6J6WQH6</accession>
<dbReference type="Gene3D" id="3.40.50.1820">
    <property type="entry name" value="alpha/beta hydrolase"/>
    <property type="match status" value="1"/>
</dbReference>
<dbReference type="EMBL" id="CAFAAI010000003">
    <property type="protein sequence ID" value="CAB4785463.1"/>
    <property type="molecule type" value="Genomic_DNA"/>
</dbReference>
<dbReference type="SUPFAM" id="SSF53474">
    <property type="entry name" value="alpha/beta-Hydrolases"/>
    <property type="match status" value="1"/>
</dbReference>
<protein>
    <submittedName>
        <fullName evidence="1">Unannotated protein</fullName>
    </submittedName>
</protein>
<dbReference type="GO" id="GO:0016020">
    <property type="term" value="C:membrane"/>
    <property type="evidence" value="ECO:0007669"/>
    <property type="project" value="TreeGrafter"/>
</dbReference>
<dbReference type="PANTHER" id="PTHR43798">
    <property type="entry name" value="MONOACYLGLYCEROL LIPASE"/>
    <property type="match status" value="1"/>
</dbReference>
<reference evidence="1" key="1">
    <citation type="submission" date="2020-05" db="EMBL/GenBank/DDBJ databases">
        <authorList>
            <person name="Chiriac C."/>
            <person name="Salcher M."/>
            <person name="Ghai R."/>
            <person name="Kavagutti S V."/>
        </authorList>
    </citation>
    <scope>NUCLEOTIDE SEQUENCE</scope>
</reference>
<sequence>MKQMTSRRVHAGGFTTTYLEAGDPDAPTLLLMHDGAYGTDAALCWGDVITDLQRDHHILAPDMLGWGGSAKVCFFDRSPYDFRLEHIGAFLRTLEVTEPVVAVGSSFGAEIVVRGTAMPEWGWKVRGAVAIAGTGGRMFRVPGGIEQLGDYEPSLEAAARITSMLVDSTSGMDEHIRQRFQNSLTPGHWEALSALRLRNPAVERNIAPDSWPEPLGSCAAPIHFVEGARDPLLESGWAASMAAVTLHGTSEVVEGSHEPNLDHPNEIADLVRSFVARLR</sequence>
<dbReference type="InterPro" id="IPR050266">
    <property type="entry name" value="AB_hydrolase_sf"/>
</dbReference>
<dbReference type="PANTHER" id="PTHR43798:SF33">
    <property type="entry name" value="HYDROLASE, PUTATIVE (AFU_ORTHOLOGUE AFUA_2G14860)-RELATED"/>
    <property type="match status" value="1"/>
</dbReference>
<organism evidence="1">
    <name type="scientific">freshwater metagenome</name>
    <dbReference type="NCBI Taxonomy" id="449393"/>
    <lineage>
        <taxon>unclassified sequences</taxon>
        <taxon>metagenomes</taxon>
        <taxon>ecological metagenomes</taxon>
    </lineage>
</organism>
<dbReference type="InterPro" id="IPR029058">
    <property type="entry name" value="AB_hydrolase_fold"/>
</dbReference>